<gene>
    <name evidence="3" type="ORF">NIES2135_27680</name>
</gene>
<sequence>MSLYLSPQQPSPTANTQIAQIPPERTSTPSNSPQPDGGMVLIPLCFIAIWIGLIYVIADTWKYNQKSTRVSRELARLPCKKCQFFSNNHYMKCAVNPYVVMTSAANECQDYRSKKNGR</sequence>
<dbReference type="Proteomes" id="UP000217895">
    <property type="component" value="Chromosome"/>
</dbReference>
<protein>
    <submittedName>
        <fullName evidence="3">Uncharacterized protein</fullName>
    </submittedName>
</protein>
<keyword evidence="2" id="KW-0472">Membrane</keyword>
<evidence type="ECO:0000256" key="1">
    <source>
        <dbReference type="SAM" id="MobiDB-lite"/>
    </source>
</evidence>
<organism evidence="3 4">
    <name type="scientific">Leptolyngbya boryana NIES-2135</name>
    <dbReference type="NCBI Taxonomy" id="1973484"/>
    <lineage>
        <taxon>Bacteria</taxon>
        <taxon>Bacillati</taxon>
        <taxon>Cyanobacteriota</taxon>
        <taxon>Cyanophyceae</taxon>
        <taxon>Leptolyngbyales</taxon>
        <taxon>Leptolyngbyaceae</taxon>
        <taxon>Leptolyngbya group</taxon>
        <taxon>Leptolyngbya</taxon>
    </lineage>
</organism>
<evidence type="ECO:0000313" key="3">
    <source>
        <dbReference type="EMBL" id="BAY55941.1"/>
    </source>
</evidence>
<accession>A0A1Z4JGU1</accession>
<dbReference type="EMBL" id="AP018203">
    <property type="protein sequence ID" value="BAY55941.1"/>
    <property type="molecule type" value="Genomic_DNA"/>
</dbReference>
<name>A0A1Z4JGU1_LEPBY</name>
<proteinExistence type="predicted"/>
<feature type="transmembrane region" description="Helical" evidence="2">
    <location>
        <begin position="38"/>
        <end position="58"/>
    </location>
</feature>
<reference evidence="3 4" key="1">
    <citation type="submission" date="2017-06" db="EMBL/GenBank/DDBJ databases">
        <title>Genome sequencing of cyanobaciteial culture collection at National Institute for Environmental Studies (NIES).</title>
        <authorList>
            <person name="Hirose Y."/>
            <person name="Shimura Y."/>
            <person name="Fujisawa T."/>
            <person name="Nakamura Y."/>
            <person name="Kawachi M."/>
        </authorList>
    </citation>
    <scope>NUCLEOTIDE SEQUENCE [LARGE SCALE GENOMIC DNA]</scope>
    <source>
        <strain evidence="3 4">NIES-2135</strain>
    </source>
</reference>
<keyword evidence="4" id="KW-1185">Reference proteome</keyword>
<evidence type="ECO:0000313" key="4">
    <source>
        <dbReference type="Proteomes" id="UP000217895"/>
    </source>
</evidence>
<dbReference type="AlphaFoldDB" id="A0A1Z4JGU1"/>
<keyword evidence="2" id="KW-0812">Transmembrane</keyword>
<feature type="region of interest" description="Disordered" evidence="1">
    <location>
        <begin position="1"/>
        <end position="34"/>
    </location>
</feature>
<keyword evidence="2" id="KW-1133">Transmembrane helix</keyword>
<evidence type="ECO:0000256" key="2">
    <source>
        <dbReference type="SAM" id="Phobius"/>
    </source>
</evidence>